<comment type="caution">
    <text evidence="7">The sequence shown here is derived from an EMBL/GenBank/DDBJ whole genome shotgun (WGS) entry which is preliminary data.</text>
</comment>
<dbReference type="Proteomes" id="UP001249945">
    <property type="component" value="Unassembled WGS sequence"/>
</dbReference>
<evidence type="ECO:0000256" key="1">
    <source>
        <dbReference type="ARBA" id="ARBA00004141"/>
    </source>
</evidence>
<dbReference type="InterPro" id="IPR013525">
    <property type="entry name" value="ABC2_TM"/>
</dbReference>
<dbReference type="PROSITE" id="PS51012">
    <property type="entry name" value="ABC_TM2"/>
    <property type="match status" value="1"/>
</dbReference>
<dbReference type="AlphaFoldDB" id="A0AAW8REP7"/>
<dbReference type="InterPro" id="IPR052902">
    <property type="entry name" value="ABC-2_transporter"/>
</dbReference>
<sequence length="259" mass="28872">MDGILRMIRISYYSFKSMFLFLSPLAYLTVLILSPLFSLVFFTLIAKDAFGSNADLRVNIIGNAIILCYVSCFFNIGNMWIEERNFGTLKLAISSTMSIFTMIIAKGVLFIVNGLITVFFGLFVGKLLFGLNVEITLGLIAGILLGVLSVAAMGCFVGAIGLLTRDANLILNIWNMIFMALCGINFPTSRLPIFFQNISNFLPLKHSMNAITQLLQGNNDISEMLLFEAGICLMYIILTYISLKIFEKISLIYATLEFY</sequence>
<feature type="transmembrane region" description="Helical" evidence="5">
    <location>
        <begin position="169"/>
        <end position="186"/>
    </location>
</feature>
<dbReference type="PANTHER" id="PTHR43027:SF1">
    <property type="entry name" value="DOXORUBICIN RESISTANCE ABC TRANSPORTER PERMEASE PROTEIN DRRC-RELATED"/>
    <property type="match status" value="1"/>
</dbReference>
<comment type="subcellular location">
    <subcellularLocation>
        <location evidence="1">Membrane</location>
        <topology evidence="1">Multi-pass membrane protein</topology>
    </subcellularLocation>
</comment>
<organism evidence="7 8">
    <name type="scientific">Carnobacterium divergens</name>
    <name type="common">Lactobacillus divergens</name>
    <dbReference type="NCBI Taxonomy" id="2748"/>
    <lineage>
        <taxon>Bacteria</taxon>
        <taxon>Bacillati</taxon>
        <taxon>Bacillota</taxon>
        <taxon>Bacilli</taxon>
        <taxon>Lactobacillales</taxon>
        <taxon>Carnobacteriaceae</taxon>
        <taxon>Carnobacterium</taxon>
    </lineage>
</organism>
<feature type="transmembrane region" description="Helical" evidence="5">
    <location>
        <begin position="135"/>
        <end position="162"/>
    </location>
</feature>
<feature type="transmembrane region" description="Helical" evidence="5">
    <location>
        <begin position="58"/>
        <end position="78"/>
    </location>
</feature>
<accession>A0AAW8REP7</accession>
<feature type="domain" description="ABC transmembrane type-2" evidence="6">
    <location>
        <begin position="26"/>
        <end position="249"/>
    </location>
</feature>
<name>A0AAW8REP7_CARDV</name>
<evidence type="ECO:0000256" key="3">
    <source>
        <dbReference type="ARBA" id="ARBA00022989"/>
    </source>
</evidence>
<evidence type="ECO:0000256" key="2">
    <source>
        <dbReference type="ARBA" id="ARBA00022692"/>
    </source>
</evidence>
<dbReference type="EMBL" id="JALRMR010000014">
    <property type="protein sequence ID" value="MDT1974964.1"/>
    <property type="molecule type" value="Genomic_DNA"/>
</dbReference>
<proteinExistence type="predicted"/>
<evidence type="ECO:0000259" key="6">
    <source>
        <dbReference type="PROSITE" id="PS51012"/>
    </source>
</evidence>
<feature type="transmembrane region" description="Helical" evidence="5">
    <location>
        <begin position="21"/>
        <end position="46"/>
    </location>
</feature>
<keyword evidence="3 5" id="KW-1133">Transmembrane helix</keyword>
<dbReference type="InterPro" id="IPR047817">
    <property type="entry name" value="ABC2_TM_bact-type"/>
</dbReference>
<dbReference type="GO" id="GO:0016020">
    <property type="term" value="C:membrane"/>
    <property type="evidence" value="ECO:0007669"/>
    <property type="project" value="UniProtKB-SubCell"/>
</dbReference>
<evidence type="ECO:0000256" key="5">
    <source>
        <dbReference type="SAM" id="Phobius"/>
    </source>
</evidence>
<evidence type="ECO:0000313" key="7">
    <source>
        <dbReference type="EMBL" id="MDT1974964.1"/>
    </source>
</evidence>
<dbReference type="RefSeq" id="WP_311780785.1">
    <property type="nucleotide sequence ID" value="NZ_JALRMQ010000008.1"/>
</dbReference>
<evidence type="ECO:0000256" key="4">
    <source>
        <dbReference type="ARBA" id="ARBA00023136"/>
    </source>
</evidence>
<dbReference type="PANTHER" id="PTHR43027">
    <property type="entry name" value="DOXORUBICIN RESISTANCE ABC TRANSPORTER PERMEASE PROTEIN DRRC-RELATED"/>
    <property type="match status" value="1"/>
</dbReference>
<evidence type="ECO:0000313" key="8">
    <source>
        <dbReference type="Proteomes" id="UP001249945"/>
    </source>
</evidence>
<feature type="transmembrane region" description="Helical" evidence="5">
    <location>
        <begin position="99"/>
        <end position="123"/>
    </location>
</feature>
<feature type="transmembrane region" description="Helical" evidence="5">
    <location>
        <begin position="224"/>
        <end position="243"/>
    </location>
</feature>
<dbReference type="Pfam" id="PF12698">
    <property type="entry name" value="ABC2_membrane_3"/>
    <property type="match status" value="1"/>
</dbReference>
<keyword evidence="2 5" id="KW-0812">Transmembrane</keyword>
<protein>
    <submittedName>
        <fullName evidence="7">ABC transporter permease</fullName>
    </submittedName>
</protein>
<reference evidence="7" key="1">
    <citation type="submission" date="2022-04" db="EMBL/GenBank/DDBJ databases">
        <title>Draft genome sequences of lactic acid bacteria (LAB) strains involved in meat spoilage.</title>
        <authorList>
            <person name="Palevich N."/>
        </authorList>
    </citation>
    <scope>NUCLEOTIDE SEQUENCE</scope>
    <source>
        <strain evidence="7">9-14</strain>
    </source>
</reference>
<gene>
    <name evidence="7" type="ORF">MX635_11215</name>
</gene>
<keyword evidence="4 5" id="KW-0472">Membrane</keyword>
<dbReference type="GO" id="GO:0140359">
    <property type="term" value="F:ABC-type transporter activity"/>
    <property type="evidence" value="ECO:0007669"/>
    <property type="project" value="InterPro"/>
</dbReference>